<dbReference type="PANTHER" id="PTHR43312">
    <property type="entry name" value="D-THREO-ALDOSE 1-DEHYDROGENASE"/>
    <property type="match status" value="1"/>
</dbReference>
<evidence type="ECO:0000313" key="2">
    <source>
        <dbReference type="EMBL" id="GMI33997.1"/>
    </source>
</evidence>
<keyword evidence="3" id="KW-1185">Reference proteome</keyword>
<dbReference type="InterPro" id="IPR053135">
    <property type="entry name" value="AKR2_Oxidoreductase"/>
</dbReference>
<evidence type="ECO:0000259" key="1">
    <source>
        <dbReference type="Pfam" id="PF00248"/>
    </source>
</evidence>
<dbReference type="SUPFAM" id="SSF51430">
    <property type="entry name" value="NAD(P)-linked oxidoreductase"/>
    <property type="match status" value="1"/>
</dbReference>
<proteinExistence type="predicted"/>
<evidence type="ECO:0000313" key="3">
    <source>
        <dbReference type="Proteomes" id="UP001165065"/>
    </source>
</evidence>
<dbReference type="PANTHER" id="PTHR43312:SF2">
    <property type="entry name" value="OXIDOREDUCTASE"/>
    <property type="match status" value="1"/>
</dbReference>
<sequence>MGGGSSVPRPAVFNFAHARDAIRINQKKLSDDQLIKVIRQMEYHVNSKKADPADICEDLIDVALCVHARKKCPKVRFGKTELQMPIVTCGGMRIQQTWMPDDIPVLGPKKISHIGKKCQNNLIECVRLSLKLGINHFETARFYGTSELQLVDALSQMIDAGEIKREDIIVQTKVSPAKTNEDFMKTFNKSWKHMSKIGYIDLFSFHGLNNDKHYDWVFQEGGNYEVAKELLAEGKIKHVGFSTHGTPDLIRKTIETDKMEYVNLHFHYFGSYHASYYEDREGGHGNAFNVKLAKEKDMGVFVISPIDKGGALYSPTGTLVDACFPLSPITFQCMWLWEQGVDTLSIGISKPSDFDEVFAAALQSQVPKSKEFVASAASKLERIWDGNIGPFKDWWKGIPTMWEERSQGIAVCHIIWLWTLVKAFGMVTFARDRYKTMEKENAKWKKGKDTLTNISNFSFNPGRHWEPDVNYDAMLEGNPFKKEIISRMRDTHEWLNSKDGSKKSGSNQAYTISTWESFPGDEPSVKDVIMQNVSGGMAGAGGGVTSDYKSLVAQMRKQFAPPRGYE</sequence>
<feature type="domain" description="NADP-dependent oxidoreductase" evidence="1">
    <location>
        <begin position="120"/>
        <end position="267"/>
    </location>
</feature>
<dbReference type="Gene3D" id="3.20.20.100">
    <property type="entry name" value="NADP-dependent oxidoreductase domain"/>
    <property type="match status" value="1"/>
</dbReference>
<reference evidence="3" key="1">
    <citation type="journal article" date="2023" name="Commun. Biol.">
        <title>Genome analysis of Parmales, the sister group of diatoms, reveals the evolutionary specialization of diatoms from phago-mixotrophs to photoautotrophs.</title>
        <authorList>
            <person name="Ban H."/>
            <person name="Sato S."/>
            <person name="Yoshikawa S."/>
            <person name="Yamada K."/>
            <person name="Nakamura Y."/>
            <person name="Ichinomiya M."/>
            <person name="Sato N."/>
            <person name="Blanc-Mathieu R."/>
            <person name="Endo H."/>
            <person name="Kuwata A."/>
            <person name="Ogata H."/>
        </authorList>
    </citation>
    <scope>NUCLEOTIDE SEQUENCE [LARGE SCALE GENOMIC DNA]</scope>
</reference>
<dbReference type="InterPro" id="IPR036812">
    <property type="entry name" value="NAD(P)_OxRdtase_dom_sf"/>
</dbReference>
<dbReference type="OrthoDB" id="416253at2759"/>
<protein>
    <recommendedName>
        <fullName evidence="1">NADP-dependent oxidoreductase domain-containing protein</fullName>
    </recommendedName>
</protein>
<dbReference type="InterPro" id="IPR023210">
    <property type="entry name" value="NADP_OxRdtase_dom"/>
</dbReference>
<organism evidence="2 3">
    <name type="scientific">Triparma columacea</name>
    <dbReference type="NCBI Taxonomy" id="722753"/>
    <lineage>
        <taxon>Eukaryota</taxon>
        <taxon>Sar</taxon>
        <taxon>Stramenopiles</taxon>
        <taxon>Ochrophyta</taxon>
        <taxon>Bolidophyceae</taxon>
        <taxon>Parmales</taxon>
        <taxon>Triparmaceae</taxon>
        <taxon>Triparma</taxon>
    </lineage>
</organism>
<accession>A0A9W7L6U5</accession>
<dbReference type="Proteomes" id="UP001165065">
    <property type="component" value="Unassembled WGS sequence"/>
</dbReference>
<dbReference type="AlphaFoldDB" id="A0A9W7L6U5"/>
<name>A0A9W7L6U5_9STRA</name>
<dbReference type="EMBL" id="BRYA01000037">
    <property type="protein sequence ID" value="GMI33997.1"/>
    <property type="molecule type" value="Genomic_DNA"/>
</dbReference>
<comment type="caution">
    <text evidence="2">The sequence shown here is derived from an EMBL/GenBank/DDBJ whole genome shotgun (WGS) entry which is preliminary data.</text>
</comment>
<dbReference type="Pfam" id="PF00248">
    <property type="entry name" value="Aldo_ket_red"/>
    <property type="match status" value="1"/>
</dbReference>
<gene>
    <name evidence="2" type="ORF">TrCOL_g6063</name>
</gene>